<evidence type="ECO:0000313" key="3">
    <source>
        <dbReference type="EMBL" id="SNW62709.1"/>
    </source>
</evidence>
<feature type="region of interest" description="Disordered" evidence="1">
    <location>
        <begin position="34"/>
        <end position="72"/>
    </location>
</feature>
<gene>
    <name evidence="3" type="ORF">ORPV_805</name>
</gene>
<keyword evidence="4" id="KW-1185">Reference proteome</keyword>
<evidence type="ECO:0000256" key="1">
    <source>
        <dbReference type="SAM" id="MobiDB-lite"/>
    </source>
</evidence>
<reference evidence="3" key="1">
    <citation type="submission" date="2017-08" db="EMBL/GenBank/DDBJ databases">
        <authorList>
            <consortium name="Urmite Genomes"/>
        </authorList>
    </citation>
    <scope>NUCLEOTIDE SEQUENCE [LARGE SCALE GENOMIC DNA]</scope>
    <source>
        <strain evidence="3">IHUMI-LCC2</strain>
    </source>
</reference>
<dbReference type="EMBL" id="LT906555">
    <property type="protein sequence ID" value="SNW62709.1"/>
    <property type="molecule type" value="Genomic_DNA"/>
</dbReference>
<sequence>MSAWIIIIIILGSIIFISFIIVIIYLYNRNTTNTTNTSSTSSTSSSTSTTSTKSRKLPSNLYTKPKSVNTTITPTPQTNTILKLDNISNIISSPSSSLLIDITPLSDINFTNNIPEISVSKIEDSLPDLINVTPAPKLPEIKKKYAIIGERVEKCEEMTEDGRRVVQDNFGYCRIQDGEKCYSDTECIGDGVRLCKPDLVGPKICTVISYESILSESIENRVVPVSSLPEHVVNIKNIECISDNDCGYGQICRGPLLLSRNSLSISYEILQDDVVDIIQVYTNQGGLSRTVRFMLSSNGYTINQDSDLKKRTNKVISSFVVFGGQIICLGMGPDVGKVFGINIGDAVNNRMWELVEQEWAPSNAIHLSATIKGDYLWIQTGMEGFLYQCGANGENITYTKLGSNNIDDGIRVYGSDINHYLKILNSPDINGVQIYLNPGNIPLYDYRLAILDNNNNVVGLQQNVSLGINWLKYVGDMVYYRSKRICINPTNIISLP</sequence>
<feature type="compositionally biased region" description="Low complexity" evidence="1">
    <location>
        <begin position="34"/>
        <end position="52"/>
    </location>
</feature>
<dbReference type="Proteomes" id="UP000236316">
    <property type="component" value="Segment"/>
</dbReference>
<feature type="transmembrane region" description="Helical" evidence="2">
    <location>
        <begin position="5"/>
        <end position="27"/>
    </location>
</feature>
<keyword evidence="2" id="KW-1133">Transmembrane helix</keyword>
<dbReference type="RefSeq" id="YP_009449011.1">
    <property type="nucleotide sequence ID" value="NC_036594.1"/>
</dbReference>
<dbReference type="KEGG" id="vg:35382634"/>
<organism evidence="3">
    <name type="scientific">Orpheovirus IHUMI-LCC2</name>
    <dbReference type="NCBI Taxonomy" id="2023057"/>
    <lineage>
        <taxon>Viruses</taxon>
        <taxon>Varidnaviria</taxon>
        <taxon>Bamfordvirae</taxon>
        <taxon>Nucleocytoviricota</taxon>
        <taxon>Megaviricetes</taxon>
        <taxon>Pimascovirales</taxon>
        <taxon>Ocovirineae</taxon>
        <taxon>Orpheoviridae</taxon>
        <taxon>Alphaorpheovirus</taxon>
        <taxon>Alphaorpheovirus massiliense</taxon>
    </lineage>
</organism>
<keyword evidence="2" id="KW-0472">Membrane</keyword>
<name>A0A2I2L5H6_9VIRU</name>
<evidence type="ECO:0000313" key="4">
    <source>
        <dbReference type="Proteomes" id="UP000236316"/>
    </source>
</evidence>
<proteinExistence type="predicted"/>
<accession>A0A2I2L5H6</accession>
<dbReference type="GeneID" id="35382634"/>
<protein>
    <submittedName>
        <fullName evidence="3">Uncharacterized protein</fullName>
    </submittedName>
</protein>
<evidence type="ECO:0000256" key="2">
    <source>
        <dbReference type="SAM" id="Phobius"/>
    </source>
</evidence>
<keyword evidence="2" id="KW-0812">Transmembrane</keyword>